<organism evidence="2 3">
    <name type="scientific">Streptacidiphilus fuscans</name>
    <dbReference type="NCBI Taxonomy" id="2789292"/>
    <lineage>
        <taxon>Bacteria</taxon>
        <taxon>Bacillati</taxon>
        <taxon>Actinomycetota</taxon>
        <taxon>Actinomycetes</taxon>
        <taxon>Kitasatosporales</taxon>
        <taxon>Streptomycetaceae</taxon>
        <taxon>Streptacidiphilus</taxon>
    </lineage>
</organism>
<accession>A0A931B864</accession>
<dbReference type="PROSITE" id="PS51257">
    <property type="entry name" value="PROKAR_LIPOPROTEIN"/>
    <property type="match status" value="1"/>
</dbReference>
<sequence>MNTRPTRRDDQPRRRLSTKARRLIAAYSAGSVACGIALAAPVIGTPLLVFVGVVTLASLDRE</sequence>
<evidence type="ECO:0000313" key="2">
    <source>
        <dbReference type="EMBL" id="MBF9072234.1"/>
    </source>
</evidence>
<evidence type="ECO:0000256" key="1">
    <source>
        <dbReference type="SAM" id="Phobius"/>
    </source>
</evidence>
<keyword evidence="3" id="KW-1185">Reference proteome</keyword>
<dbReference type="RefSeq" id="WP_196197396.1">
    <property type="nucleotide sequence ID" value="NZ_JADPRT010000015.1"/>
</dbReference>
<gene>
    <name evidence="2" type="ORF">I2501_29830</name>
</gene>
<evidence type="ECO:0000313" key="3">
    <source>
        <dbReference type="Proteomes" id="UP000657385"/>
    </source>
</evidence>
<keyword evidence="1" id="KW-0812">Transmembrane</keyword>
<proteinExistence type="predicted"/>
<feature type="transmembrane region" description="Helical" evidence="1">
    <location>
        <begin position="23"/>
        <end position="56"/>
    </location>
</feature>
<dbReference type="EMBL" id="JADPRT010000015">
    <property type="protein sequence ID" value="MBF9072234.1"/>
    <property type="molecule type" value="Genomic_DNA"/>
</dbReference>
<dbReference type="Proteomes" id="UP000657385">
    <property type="component" value="Unassembled WGS sequence"/>
</dbReference>
<protein>
    <submittedName>
        <fullName evidence="2">Uncharacterized protein</fullName>
    </submittedName>
</protein>
<keyword evidence="1" id="KW-0472">Membrane</keyword>
<keyword evidence="1" id="KW-1133">Transmembrane helix</keyword>
<name>A0A931B864_9ACTN</name>
<comment type="caution">
    <text evidence="2">The sequence shown here is derived from an EMBL/GenBank/DDBJ whole genome shotgun (WGS) entry which is preliminary data.</text>
</comment>
<reference evidence="2" key="1">
    <citation type="submission" date="2020-11" db="EMBL/GenBank/DDBJ databases">
        <title>Isolation and identification of active actinomycetes.</title>
        <authorList>
            <person name="Yu B."/>
        </authorList>
    </citation>
    <scope>NUCLEOTIDE SEQUENCE</scope>
    <source>
        <strain evidence="2">NEAU-YB345</strain>
    </source>
</reference>
<dbReference type="AlphaFoldDB" id="A0A931B864"/>